<dbReference type="SUPFAM" id="SSF88713">
    <property type="entry name" value="Glycoside hydrolase/deacetylase"/>
    <property type="match status" value="1"/>
</dbReference>
<keyword evidence="2" id="KW-1185">Reference proteome</keyword>
<sequence>MIKDILNYDVKYVRLPYGSYPKDAIKFAEQLGFVITEHSLDSKDFLGSSDAMVHSYQNALSPTSNFIAVHRDHAKVTALYLPNIILLIKKQRLRPFLLSQCI</sequence>
<name>A0A098VTP2_9MICR</name>
<organism evidence="1 2">
    <name type="scientific">Mitosporidium daphniae</name>
    <dbReference type="NCBI Taxonomy" id="1485682"/>
    <lineage>
        <taxon>Eukaryota</taxon>
        <taxon>Fungi</taxon>
        <taxon>Fungi incertae sedis</taxon>
        <taxon>Microsporidia</taxon>
        <taxon>Mitosporidium</taxon>
    </lineage>
</organism>
<dbReference type="GO" id="GO:0005975">
    <property type="term" value="P:carbohydrate metabolic process"/>
    <property type="evidence" value="ECO:0007669"/>
    <property type="project" value="InterPro"/>
</dbReference>
<gene>
    <name evidence="1" type="ORF">DI09_16p120</name>
</gene>
<dbReference type="Proteomes" id="UP000029725">
    <property type="component" value="Unassembled WGS sequence"/>
</dbReference>
<dbReference type="InterPro" id="IPR011330">
    <property type="entry name" value="Glyco_hydro/deAcase_b/a-brl"/>
</dbReference>
<dbReference type="AlphaFoldDB" id="A0A098VTP2"/>
<accession>A0A098VTP2</accession>
<dbReference type="RefSeq" id="XP_013238885.1">
    <property type="nucleotide sequence ID" value="XM_013383431.1"/>
</dbReference>
<dbReference type="EMBL" id="JMKJ01000077">
    <property type="protein sequence ID" value="KGG52458.1"/>
    <property type="molecule type" value="Genomic_DNA"/>
</dbReference>
<dbReference type="Gene3D" id="3.20.20.370">
    <property type="entry name" value="Glycoside hydrolase/deacetylase"/>
    <property type="match status" value="1"/>
</dbReference>
<dbReference type="VEuPathDB" id="MicrosporidiaDB:DI09_16p120"/>
<reference evidence="1 2" key="1">
    <citation type="submission" date="2014-04" db="EMBL/GenBank/DDBJ databases">
        <title>A new species of microsporidia sheds light on the evolution of extreme parasitism.</title>
        <authorList>
            <person name="Haag K.L."/>
            <person name="James T.Y."/>
            <person name="Larsson R."/>
            <person name="Schaer T.M."/>
            <person name="Refardt D."/>
            <person name="Pombert J.-F."/>
            <person name="Ebert D."/>
        </authorList>
    </citation>
    <scope>NUCLEOTIDE SEQUENCE [LARGE SCALE GENOMIC DNA]</scope>
    <source>
        <strain evidence="1 2">UGP3</strain>
        <tissue evidence="1">Spores</tissue>
    </source>
</reference>
<protein>
    <submittedName>
        <fullName evidence="1">Polysaccharide deacetylase</fullName>
    </submittedName>
</protein>
<proteinExistence type="predicted"/>
<dbReference type="HOGENOM" id="CLU_2278135_0_0_1"/>
<dbReference type="GeneID" id="25258631"/>
<evidence type="ECO:0000313" key="1">
    <source>
        <dbReference type="EMBL" id="KGG52458.1"/>
    </source>
</evidence>
<evidence type="ECO:0000313" key="2">
    <source>
        <dbReference type="Proteomes" id="UP000029725"/>
    </source>
</evidence>
<dbReference type="OrthoDB" id="407355at2759"/>
<comment type="caution">
    <text evidence="1">The sequence shown here is derived from an EMBL/GenBank/DDBJ whole genome shotgun (WGS) entry which is preliminary data.</text>
</comment>